<organism evidence="2 3">
    <name type="scientific">Coprococcus comes</name>
    <dbReference type="NCBI Taxonomy" id="410072"/>
    <lineage>
        <taxon>Bacteria</taxon>
        <taxon>Bacillati</taxon>
        <taxon>Bacillota</taxon>
        <taxon>Clostridia</taxon>
        <taxon>Lachnospirales</taxon>
        <taxon>Lachnospiraceae</taxon>
        <taxon>Coprococcus</taxon>
    </lineage>
</organism>
<proteinExistence type="inferred from homology"/>
<accession>A0A849XMK2</accession>
<dbReference type="EMBL" id="JABWDC010000001">
    <property type="protein sequence ID" value="NUN85102.1"/>
    <property type="molecule type" value="Genomic_DNA"/>
</dbReference>
<dbReference type="PANTHER" id="PTHR30344:SF1">
    <property type="entry name" value="6-PHOSPHOGLUCONOLACTONASE"/>
    <property type="match status" value="1"/>
</dbReference>
<protein>
    <submittedName>
        <fullName evidence="2">Lactonase family protein</fullName>
    </submittedName>
</protein>
<comment type="similarity">
    <text evidence="1">Belongs to the cycloisomerase 2 family.</text>
</comment>
<sequence>MKYAYVGCRTTKERNARGEGLKVYEISEHTGEWNEIQCLKTEENPSFQCMDNEQKYLYSVHGDFTFVTSYRIKEDGTLEFINKVDIGGKNPVDVTVDAENKHVIVATLQGGTLYTIERKEDGSLGEVVQKFTYEGKEEGKVSTIHQCLWDRKKNYLFACAQGRVNGYGQMRALKYDHETGAFTETDRFMARTWDEPRHAAVHPNNRWVYMCEEKGNKVLYFQFDENTGKMKALQELSTVPETVTGYSDASEVMIDPSGEYVIVSNRYTDSMAVYRIDPTTGYMKNTGFFPCLGKTPRFFCFGDNGKCYVANEDSDTIIEFAFDSVTGWMTPTLRIIETGSPVCITFR</sequence>
<name>A0A849XMK2_9FIRM</name>
<comment type="caution">
    <text evidence="2">The sequence shown here is derived from an EMBL/GenBank/DDBJ whole genome shotgun (WGS) entry which is preliminary data.</text>
</comment>
<dbReference type="AlphaFoldDB" id="A0A849XMK2"/>
<reference evidence="2 3" key="1">
    <citation type="submission" date="2020-04" db="EMBL/GenBank/DDBJ databases">
        <authorList>
            <person name="Pieper L."/>
        </authorList>
    </citation>
    <scope>NUCLEOTIDE SEQUENCE [LARGE SCALE GENOMIC DNA]</scope>
    <source>
        <strain evidence="2 3">F22</strain>
    </source>
</reference>
<evidence type="ECO:0000313" key="2">
    <source>
        <dbReference type="EMBL" id="NUN85102.1"/>
    </source>
</evidence>
<evidence type="ECO:0000313" key="3">
    <source>
        <dbReference type="Proteomes" id="UP000554488"/>
    </source>
</evidence>
<dbReference type="GO" id="GO:0017057">
    <property type="term" value="F:6-phosphogluconolactonase activity"/>
    <property type="evidence" value="ECO:0007669"/>
    <property type="project" value="TreeGrafter"/>
</dbReference>
<dbReference type="Proteomes" id="UP000554488">
    <property type="component" value="Unassembled WGS sequence"/>
</dbReference>
<dbReference type="PANTHER" id="PTHR30344">
    <property type="entry name" value="6-PHOSPHOGLUCONOLACTONASE-RELATED"/>
    <property type="match status" value="1"/>
</dbReference>
<evidence type="ECO:0000256" key="1">
    <source>
        <dbReference type="ARBA" id="ARBA00005564"/>
    </source>
</evidence>
<dbReference type="InterPro" id="IPR050282">
    <property type="entry name" value="Cycloisomerase_2"/>
</dbReference>
<dbReference type="RefSeq" id="WP_175305131.1">
    <property type="nucleotide sequence ID" value="NZ_JABWDC010000001.1"/>
</dbReference>
<dbReference type="Pfam" id="PF10282">
    <property type="entry name" value="Lactonase"/>
    <property type="match status" value="1"/>
</dbReference>
<dbReference type="InterPro" id="IPR011048">
    <property type="entry name" value="Haem_d1_sf"/>
</dbReference>
<dbReference type="InterPro" id="IPR015943">
    <property type="entry name" value="WD40/YVTN_repeat-like_dom_sf"/>
</dbReference>
<gene>
    <name evidence="2" type="ORF">HUU93_00550</name>
</gene>
<dbReference type="Gene3D" id="2.130.10.10">
    <property type="entry name" value="YVTN repeat-like/Quinoprotein amine dehydrogenase"/>
    <property type="match status" value="1"/>
</dbReference>
<reference evidence="2 3" key="2">
    <citation type="submission" date="2020-07" db="EMBL/GenBank/DDBJ databases">
        <title>Bacterial metabolism rescues the inhibition of intestinal drug absorption by food and drug additives.</title>
        <authorList>
            <person name="Zou L."/>
            <person name="Spanogiannopoulos P."/>
            <person name="Chien H.-C."/>
            <person name="Pieper L.M."/>
            <person name="Cai W."/>
            <person name="Khuri N."/>
            <person name="Pottel J."/>
            <person name="Vora B."/>
            <person name="Ni Z."/>
            <person name="Tsakalozou E."/>
            <person name="Zhang W."/>
            <person name="Shoichet B.K."/>
            <person name="Giacomini K.M."/>
            <person name="Turnbaugh P.J."/>
        </authorList>
    </citation>
    <scope>NUCLEOTIDE SEQUENCE [LARGE SCALE GENOMIC DNA]</scope>
    <source>
        <strain evidence="2 3">F22</strain>
    </source>
</reference>
<dbReference type="SUPFAM" id="SSF51004">
    <property type="entry name" value="C-terminal (heme d1) domain of cytochrome cd1-nitrite reductase"/>
    <property type="match status" value="1"/>
</dbReference>
<dbReference type="InterPro" id="IPR019405">
    <property type="entry name" value="Lactonase_7-beta_prop"/>
</dbReference>